<reference evidence="2" key="1">
    <citation type="submission" date="2020-05" db="EMBL/GenBank/DDBJ databases">
        <title>Phylogenomic resolution of chytrid fungi.</title>
        <authorList>
            <person name="Stajich J.E."/>
            <person name="Amses K."/>
            <person name="Simmons R."/>
            <person name="Seto K."/>
            <person name="Myers J."/>
            <person name="Bonds A."/>
            <person name="Quandt C.A."/>
            <person name="Barry K."/>
            <person name="Liu P."/>
            <person name="Grigoriev I."/>
            <person name="Longcore J.E."/>
            <person name="James T.Y."/>
        </authorList>
    </citation>
    <scope>NUCLEOTIDE SEQUENCE</scope>
    <source>
        <strain evidence="2">PLAUS21</strain>
    </source>
</reference>
<accession>A0AAD5UD56</accession>
<feature type="region of interest" description="Disordered" evidence="1">
    <location>
        <begin position="637"/>
        <end position="691"/>
    </location>
</feature>
<feature type="compositionally biased region" description="Polar residues" evidence="1">
    <location>
        <begin position="59"/>
        <end position="81"/>
    </location>
</feature>
<keyword evidence="3" id="KW-1185">Reference proteome</keyword>
<evidence type="ECO:0000256" key="1">
    <source>
        <dbReference type="SAM" id="MobiDB-lite"/>
    </source>
</evidence>
<feature type="compositionally biased region" description="Polar residues" evidence="1">
    <location>
        <begin position="35"/>
        <end position="48"/>
    </location>
</feature>
<feature type="compositionally biased region" description="Low complexity" evidence="1">
    <location>
        <begin position="666"/>
        <end position="683"/>
    </location>
</feature>
<name>A0AAD5UD56_9FUNG</name>
<feature type="region of interest" description="Disordered" evidence="1">
    <location>
        <begin position="1"/>
        <end position="95"/>
    </location>
</feature>
<gene>
    <name evidence="2" type="ORF">HK103_006771</name>
</gene>
<sequence length="855" mass="98168">MSEAAINRPPALKQRSSSQYGKSSSASSKIEKAQRFQSFDTNIDINSPQPLPEKPKLQSLKNVASTSFKKSPVTSAGQLKTQRPRSIRSARKSRGEIHDTFEQEFNSDILSMGHDLTLKLYPKTNAGLPNVDYDSSISEFKDFQNGVDHPSNVVGIHLTPTVSLPDSIFTKLTNELLENTANVESAIEDLMKWKDDFVKQSVPSAVKLEVTLLFSKLFRSKSDLHQPLFELIKQVRYYSQTWSAGREKMLVLEKDYHRHYHVLDVAIKKLEVLQAQHYRKIQAQKEMEREMRLKLAVDPTGESVTPGHVSRPTTERELAVRTPVAAKLHTDSEWEELKEAIRDEVLDEAPWRRQARGIICAFKLLLKKHHIHIQSILKDYLNRPFAQYPNITYLSTKSGTFIQPKKEFPLVRSISEPDFSVFYKKEEQYKEYNEWLGNINKSVTFDKFGSPLEDESKKKPNPLRKHVRANSFHCYYELNQSTTVGNNANSANNINAFRIDEDGSSDASIESTGTDVDYEKKDEMYFKALLNTPDFSSAVNNFINRHSTTIENPVVNEEEMMQKIEESHETFTLKEVIELTLLHAQQLHHIQQEYEDKEKTMHDLIIQMETERDAEFESMKQKLIELEQHNENLSKQLEKTRPYSGGSRFSQPLSPKRPASASAGDSGSVKASLSSKSDSTPKSRAQSVASKLSIKVTPRPVINENIEKTIKFVKKQNVLQQKANEFQSKSFQLDFFDRLKWFADNTNRKQVRMREEMQKKERDENERKLAYLNLISYGEDTPESELPAEFMPMPGSIPTPKAINKFVWSDQGVTTPWGGRFKITEKSSQRLNVLNLFDVALTLQKEKNQDQDEEE</sequence>
<proteinExistence type="predicted"/>
<evidence type="ECO:0000313" key="2">
    <source>
        <dbReference type="EMBL" id="KAJ3254875.1"/>
    </source>
</evidence>
<feature type="compositionally biased region" description="Low complexity" evidence="1">
    <location>
        <begin position="16"/>
        <end position="28"/>
    </location>
</feature>
<dbReference type="Proteomes" id="UP001210925">
    <property type="component" value="Unassembled WGS sequence"/>
</dbReference>
<protein>
    <submittedName>
        <fullName evidence="2">Uncharacterized protein</fullName>
    </submittedName>
</protein>
<organism evidence="2 3">
    <name type="scientific">Boothiomyces macroporosus</name>
    <dbReference type="NCBI Taxonomy" id="261099"/>
    <lineage>
        <taxon>Eukaryota</taxon>
        <taxon>Fungi</taxon>
        <taxon>Fungi incertae sedis</taxon>
        <taxon>Chytridiomycota</taxon>
        <taxon>Chytridiomycota incertae sedis</taxon>
        <taxon>Chytridiomycetes</taxon>
        <taxon>Rhizophydiales</taxon>
        <taxon>Terramycetaceae</taxon>
        <taxon>Boothiomyces</taxon>
    </lineage>
</organism>
<dbReference type="EMBL" id="JADGKB010000076">
    <property type="protein sequence ID" value="KAJ3254875.1"/>
    <property type="molecule type" value="Genomic_DNA"/>
</dbReference>
<dbReference type="AlphaFoldDB" id="A0AAD5UD56"/>
<evidence type="ECO:0000313" key="3">
    <source>
        <dbReference type="Proteomes" id="UP001210925"/>
    </source>
</evidence>
<feature type="compositionally biased region" description="Basic residues" evidence="1">
    <location>
        <begin position="82"/>
        <end position="92"/>
    </location>
</feature>
<comment type="caution">
    <text evidence="2">The sequence shown here is derived from an EMBL/GenBank/DDBJ whole genome shotgun (WGS) entry which is preliminary data.</text>
</comment>